<sequence length="81" mass="8600">MRNSKTPVPAVGLSLLRRRGGAERDGAPRPCGLQFAVAPLEFARLTLDQLVGVMAPLFRMALGRAIETIVDAVLSALPCLS</sequence>
<comment type="caution">
    <text evidence="1">The sequence shown here is derived from an EMBL/GenBank/DDBJ whole genome shotgun (WGS) entry which is preliminary data.</text>
</comment>
<name>A0A327KVD5_9BRAD</name>
<dbReference type="Proteomes" id="UP000248863">
    <property type="component" value="Unassembled WGS sequence"/>
</dbReference>
<accession>A0A327KVD5</accession>
<evidence type="ECO:0000313" key="2">
    <source>
        <dbReference type="Proteomes" id="UP000248863"/>
    </source>
</evidence>
<dbReference type="EMBL" id="NPEU01000003">
    <property type="protein sequence ID" value="RAI42177.1"/>
    <property type="molecule type" value="Genomic_DNA"/>
</dbReference>
<protein>
    <submittedName>
        <fullName evidence="1">Uncharacterized protein</fullName>
    </submittedName>
</protein>
<evidence type="ECO:0000313" key="1">
    <source>
        <dbReference type="EMBL" id="RAI42177.1"/>
    </source>
</evidence>
<organism evidence="1 2">
    <name type="scientific">Rhodoplanes elegans</name>
    <dbReference type="NCBI Taxonomy" id="29408"/>
    <lineage>
        <taxon>Bacteria</taxon>
        <taxon>Pseudomonadati</taxon>
        <taxon>Pseudomonadota</taxon>
        <taxon>Alphaproteobacteria</taxon>
        <taxon>Hyphomicrobiales</taxon>
        <taxon>Nitrobacteraceae</taxon>
        <taxon>Rhodoplanes</taxon>
    </lineage>
</organism>
<dbReference type="AlphaFoldDB" id="A0A327KVD5"/>
<reference evidence="1 2" key="1">
    <citation type="submission" date="2017-07" db="EMBL/GenBank/DDBJ databases">
        <title>Draft Genome Sequences of Select Purple Nonsulfur Bacteria.</title>
        <authorList>
            <person name="Lasarre B."/>
            <person name="Mckinlay J.B."/>
        </authorList>
    </citation>
    <scope>NUCLEOTIDE SEQUENCE [LARGE SCALE GENOMIC DNA]</scope>
    <source>
        <strain evidence="1 2">DSM 11907</strain>
    </source>
</reference>
<gene>
    <name evidence="1" type="ORF">CH338_00655</name>
</gene>
<proteinExistence type="predicted"/>
<keyword evidence="2" id="KW-1185">Reference proteome</keyword>